<keyword evidence="2" id="KW-0813">Transport</keyword>
<name>A0A2P6VIG7_9CHLO</name>
<feature type="transmembrane region" description="Helical" evidence="7">
    <location>
        <begin position="63"/>
        <end position="80"/>
    </location>
</feature>
<comment type="subcellular location">
    <subcellularLocation>
        <location evidence="1">Endomembrane system</location>
        <topology evidence="1">Multi-pass membrane protein</topology>
    </subcellularLocation>
</comment>
<reference evidence="8 9" key="1">
    <citation type="journal article" date="2018" name="Plant J.">
        <title>Genome sequences of Chlorella sorokiniana UTEX 1602 and Micractinium conductrix SAG 241.80: implications to maltose excretion by a green alga.</title>
        <authorList>
            <person name="Arriola M.B."/>
            <person name="Velmurugan N."/>
            <person name="Zhang Y."/>
            <person name="Plunkett M.H."/>
            <person name="Hondzo H."/>
            <person name="Barney B.M."/>
        </authorList>
    </citation>
    <scope>NUCLEOTIDE SEQUENCE [LARGE SCALE GENOMIC DNA]</scope>
    <source>
        <strain evidence="8 9">SAG 241.80</strain>
    </source>
</reference>
<evidence type="ECO:0000256" key="7">
    <source>
        <dbReference type="SAM" id="Phobius"/>
    </source>
</evidence>
<accession>A0A2P6VIG7</accession>
<dbReference type="GO" id="GO:0005737">
    <property type="term" value="C:cytoplasm"/>
    <property type="evidence" value="ECO:0007669"/>
    <property type="project" value="UniProtKB-ARBA"/>
</dbReference>
<keyword evidence="5 7" id="KW-1133">Transmembrane helix</keyword>
<sequence>MAVVVDKWNDFIDWCRSPALPYEKFGECGDVESSNKKLYAALAAEFMGMLLFALYGGEARDQAAAYGNGLALAILVYATANISGGHLNPAVTLGTMISGHLPWRRAACSTWAPSVLFQVALIPDAHVNMGNEGPGCFTHLGGQYIRKDQLFGWELVMTFVLVSVVYAVAISNPGHGNIGPLAVGYTLFASAFIGGPLTGAALNPARVFGPALIYNCYWSTAPIYIIAEHLGGAIAAVLALMLYGPGPEHGAGHEANPLAVQMSAPSGHGAKAERQGLINVLVIPADEQLEIAANTMIQEVQGSVNTLREEQKKIRSSVNAMQGSVNTLPCSVSAMQEEQSRVREEQNTLLGSVFDVSRLPCQKRRRRPYTPAALASDCGLAHDAAAESRLAAKLLDEHAAAHQFRKLLMRVLCKQAKDSEAKQEEDGSTAVVSSWRSLPQPVTAAEWTHEAQLLGQVAGALKPISEVQQAVLLLRKYCAAAAREETEGRGPLLQLLESTPPPGALEWPPAMALALALGGKWSRELEFDVALRVIRDEDSIIIIQESKLRATGISKALRQLRQAFRLVAWLHFALGAALPRLEGRIVVPGSELRAAQRKLRGASGTVQDSVPGEAGAKFTMSVKADTA</sequence>
<dbReference type="GO" id="GO:0019755">
    <property type="term" value="P:one-carbon compound transport"/>
    <property type="evidence" value="ECO:0007669"/>
    <property type="project" value="UniProtKB-ARBA"/>
</dbReference>
<dbReference type="AlphaFoldDB" id="A0A2P6VIG7"/>
<evidence type="ECO:0000256" key="3">
    <source>
        <dbReference type="ARBA" id="ARBA00022692"/>
    </source>
</evidence>
<keyword evidence="6 7" id="KW-0472">Membrane</keyword>
<dbReference type="OrthoDB" id="3222at2759"/>
<feature type="transmembrane region" description="Helical" evidence="7">
    <location>
        <begin position="38"/>
        <end position="57"/>
    </location>
</feature>
<feature type="transmembrane region" description="Helical" evidence="7">
    <location>
        <begin position="223"/>
        <end position="243"/>
    </location>
</feature>
<dbReference type="SUPFAM" id="SSF81338">
    <property type="entry name" value="Aquaporin-like"/>
    <property type="match status" value="1"/>
</dbReference>
<evidence type="ECO:0000256" key="5">
    <source>
        <dbReference type="ARBA" id="ARBA00022989"/>
    </source>
</evidence>
<proteinExistence type="predicted"/>
<dbReference type="STRING" id="554055.A0A2P6VIG7"/>
<evidence type="ECO:0000313" key="8">
    <source>
        <dbReference type="EMBL" id="PSC73881.1"/>
    </source>
</evidence>
<dbReference type="Proteomes" id="UP000239649">
    <property type="component" value="Unassembled WGS sequence"/>
</dbReference>
<dbReference type="PROSITE" id="PS00221">
    <property type="entry name" value="MIP"/>
    <property type="match status" value="1"/>
</dbReference>
<dbReference type="InterPro" id="IPR022357">
    <property type="entry name" value="MIP_CS"/>
</dbReference>
<feature type="transmembrane region" description="Helical" evidence="7">
    <location>
        <begin position="150"/>
        <end position="170"/>
    </location>
</feature>
<dbReference type="GO" id="GO:0016020">
    <property type="term" value="C:membrane"/>
    <property type="evidence" value="ECO:0007669"/>
    <property type="project" value="InterPro"/>
</dbReference>
<dbReference type="PANTHER" id="PTHR45665:SF9">
    <property type="entry name" value="AQUAPORIN-8"/>
    <property type="match status" value="1"/>
</dbReference>
<keyword evidence="4" id="KW-0677">Repeat</keyword>
<dbReference type="InterPro" id="IPR034294">
    <property type="entry name" value="Aquaporin_transptr"/>
</dbReference>
<feature type="transmembrane region" description="Helical" evidence="7">
    <location>
        <begin position="182"/>
        <end position="202"/>
    </location>
</feature>
<evidence type="ECO:0000256" key="1">
    <source>
        <dbReference type="ARBA" id="ARBA00004127"/>
    </source>
</evidence>
<protein>
    <submittedName>
        <fullName evidence="8">Glycerol transport activity</fullName>
    </submittedName>
</protein>
<comment type="caution">
    <text evidence="8">The sequence shown here is derived from an EMBL/GenBank/DDBJ whole genome shotgun (WGS) entry which is preliminary data.</text>
</comment>
<dbReference type="InterPro" id="IPR023271">
    <property type="entry name" value="Aquaporin-like"/>
</dbReference>
<organism evidence="8 9">
    <name type="scientific">Micractinium conductrix</name>
    <dbReference type="NCBI Taxonomy" id="554055"/>
    <lineage>
        <taxon>Eukaryota</taxon>
        <taxon>Viridiplantae</taxon>
        <taxon>Chlorophyta</taxon>
        <taxon>core chlorophytes</taxon>
        <taxon>Trebouxiophyceae</taxon>
        <taxon>Chlorellales</taxon>
        <taxon>Chlorellaceae</taxon>
        <taxon>Chlorella clade</taxon>
        <taxon>Micractinium</taxon>
    </lineage>
</organism>
<keyword evidence="9" id="KW-1185">Reference proteome</keyword>
<evidence type="ECO:0000256" key="4">
    <source>
        <dbReference type="ARBA" id="ARBA00022737"/>
    </source>
</evidence>
<evidence type="ECO:0000313" key="9">
    <source>
        <dbReference type="Proteomes" id="UP000239649"/>
    </source>
</evidence>
<dbReference type="EMBL" id="LHPF02000006">
    <property type="protein sequence ID" value="PSC73881.1"/>
    <property type="molecule type" value="Genomic_DNA"/>
</dbReference>
<keyword evidence="3 7" id="KW-0812">Transmembrane</keyword>
<dbReference type="Pfam" id="PF00230">
    <property type="entry name" value="MIP"/>
    <property type="match status" value="1"/>
</dbReference>
<dbReference type="GO" id="GO:0012505">
    <property type="term" value="C:endomembrane system"/>
    <property type="evidence" value="ECO:0007669"/>
    <property type="project" value="UniProtKB-SubCell"/>
</dbReference>
<evidence type="ECO:0000256" key="2">
    <source>
        <dbReference type="ARBA" id="ARBA00022448"/>
    </source>
</evidence>
<dbReference type="InterPro" id="IPR000425">
    <property type="entry name" value="MIP"/>
</dbReference>
<dbReference type="GO" id="GO:0015250">
    <property type="term" value="F:water channel activity"/>
    <property type="evidence" value="ECO:0007669"/>
    <property type="project" value="TreeGrafter"/>
</dbReference>
<dbReference type="PRINTS" id="PR00783">
    <property type="entry name" value="MINTRINSICP"/>
</dbReference>
<dbReference type="PANTHER" id="PTHR45665">
    <property type="entry name" value="AQUAPORIN-8"/>
    <property type="match status" value="1"/>
</dbReference>
<evidence type="ECO:0000256" key="6">
    <source>
        <dbReference type="ARBA" id="ARBA00023136"/>
    </source>
</evidence>
<dbReference type="Gene3D" id="1.20.1080.10">
    <property type="entry name" value="Glycerol uptake facilitator protein"/>
    <property type="match status" value="1"/>
</dbReference>
<gene>
    <name evidence="8" type="ORF">C2E20_3073</name>
</gene>